<dbReference type="Pfam" id="PF03235">
    <property type="entry name" value="GmrSD_N"/>
    <property type="match status" value="1"/>
</dbReference>
<dbReference type="InterPro" id="IPR004919">
    <property type="entry name" value="GmrSD_N"/>
</dbReference>
<accession>A0A433SH75</accession>
<dbReference type="PANTHER" id="PTHR35149">
    <property type="entry name" value="SLL5132 PROTEIN"/>
    <property type="match status" value="1"/>
</dbReference>
<evidence type="ECO:0000313" key="3">
    <source>
        <dbReference type="EMBL" id="RUS68101.1"/>
    </source>
</evidence>
<dbReference type="Pfam" id="PF07510">
    <property type="entry name" value="GmrSD_C"/>
    <property type="match status" value="1"/>
</dbReference>
<organism evidence="3 4">
    <name type="scientific">Saezia sanguinis</name>
    <dbReference type="NCBI Taxonomy" id="1965230"/>
    <lineage>
        <taxon>Bacteria</taxon>
        <taxon>Pseudomonadati</taxon>
        <taxon>Pseudomonadota</taxon>
        <taxon>Betaproteobacteria</taxon>
        <taxon>Burkholderiales</taxon>
        <taxon>Saeziaceae</taxon>
        <taxon>Saezia</taxon>
    </lineage>
</organism>
<dbReference type="Proteomes" id="UP000286947">
    <property type="component" value="Unassembled WGS sequence"/>
</dbReference>
<feature type="domain" description="GmrSD restriction endonucleases C-terminal" evidence="2">
    <location>
        <begin position="411"/>
        <end position="549"/>
    </location>
</feature>
<dbReference type="PANTHER" id="PTHR35149:SF2">
    <property type="entry name" value="DUF262 DOMAIN-CONTAINING PROTEIN"/>
    <property type="match status" value="1"/>
</dbReference>
<keyword evidence="4" id="KW-1185">Reference proteome</keyword>
<evidence type="ECO:0000259" key="2">
    <source>
        <dbReference type="Pfam" id="PF07510"/>
    </source>
</evidence>
<protein>
    <recommendedName>
        <fullName evidence="5">DUF262 domain-containing protein</fullName>
    </recommendedName>
</protein>
<name>A0A433SH75_9BURK</name>
<dbReference type="EMBL" id="PQSP01000001">
    <property type="protein sequence ID" value="RUS68101.1"/>
    <property type="molecule type" value="Genomic_DNA"/>
</dbReference>
<evidence type="ECO:0000313" key="4">
    <source>
        <dbReference type="Proteomes" id="UP000286947"/>
    </source>
</evidence>
<proteinExistence type="predicted"/>
<dbReference type="OrthoDB" id="3654724at2"/>
<gene>
    <name evidence="3" type="ORF">CUZ56_00586</name>
</gene>
<evidence type="ECO:0008006" key="5">
    <source>
        <dbReference type="Google" id="ProtNLM"/>
    </source>
</evidence>
<dbReference type="InterPro" id="IPR011089">
    <property type="entry name" value="GmrSD_C"/>
</dbReference>
<reference evidence="3 4" key="1">
    <citation type="submission" date="2018-01" db="EMBL/GenBank/DDBJ databases">
        <title>Saezia sanguinis gen. nov., sp. nov., in the order Burkholderiales isolated from human blood.</title>
        <authorList>
            <person name="Medina-Pascual M.J."/>
            <person name="Valdezate S."/>
            <person name="Monzon S."/>
            <person name="Cuesta I."/>
            <person name="Carrasco G."/>
            <person name="Villalon P."/>
            <person name="Saez-Nieto J.A."/>
        </authorList>
    </citation>
    <scope>NUCLEOTIDE SEQUENCE [LARGE SCALE GENOMIC DNA]</scope>
    <source>
        <strain evidence="3 4">CNM695-12</strain>
    </source>
</reference>
<feature type="domain" description="GmrSD restriction endonucleases N-terminal" evidence="1">
    <location>
        <begin position="10"/>
        <end position="219"/>
    </location>
</feature>
<dbReference type="RefSeq" id="WP_126977989.1">
    <property type="nucleotide sequence ID" value="NZ_PQSP01000001.1"/>
</dbReference>
<evidence type="ECO:0000259" key="1">
    <source>
        <dbReference type="Pfam" id="PF03235"/>
    </source>
</evidence>
<dbReference type="AlphaFoldDB" id="A0A433SH75"/>
<comment type="caution">
    <text evidence="3">The sequence shown here is derived from an EMBL/GenBank/DDBJ whole genome shotgun (WGS) entry which is preliminary data.</text>
</comment>
<sequence length="690" mass="81146">MKGEAKSFLKFLDGSDKRFIIPIYQRNYSWQIKQCQQLYEDLKKLIVEPKKPHFFGSIVSSNMENGNREDYLIIDGQQRLTTISLLLIAIVNLLKNNQLQVDDEKLCEKITKRHLVDEFNTDTRKVRLKPVNEDRQAFDALFQDESDFIKTSNVTANYLFFENTLLEESINLEKMYDAISRLEIIDIFLEKNDDPQLIFESLNSTGLALEEGDKIRNYILMNLPLQIQEEYYENYWYKIEKKTEFENSYHVSDFIKDYLTLKLGRTIVIRDIYFSFKEFAHDLDKKELLIDLLHYATFYEMLLNPKGRTGLFEENILRLNQLNFTVTYPFLLAVLERQSKNELSIQQVKTVFLAVETYIFRRLIVGLASNALNKVFATLDKDISKRQTGNEDYSEICKFILLSKEQGTRFPNNDEFIDLLMTKNIYSMSPAYKQYLFSRLENGESKEQINVIERLQKGEYSIEHVMPQTLNKTWKKELGENYEEIHNRLLHTLPNLTLTAYNSKYSNNSFHEKLTIENGFGESNLRLNKYISRCTKWAEQELEERKSLLEKEAIKLWPYPESNYVSPQQEISTYTLADDFDFKGNVLYSYEFLDGEKPVNSWKDMMQDVVSALISLYPVKMQQLASQNEYISEKKLSKSYAELGNYFIYANCNTSAKIGGLQHFFKHCEIDPEILIFNILTKTSVNNEIE</sequence>